<dbReference type="FunFam" id="3.40.50.720:FF:000084">
    <property type="entry name" value="Short-chain dehydrogenase reductase"/>
    <property type="match status" value="1"/>
</dbReference>
<evidence type="ECO:0000313" key="4">
    <source>
        <dbReference type="Proteomes" id="UP000061839"/>
    </source>
</evidence>
<dbReference type="PANTHER" id="PTHR24321:SF14">
    <property type="entry name" value="SHORT-CHAIN TYPE DEHYDROGENASE_REDUCTASE BLR2146-RELATED"/>
    <property type="match status" value="1"/>
</dbReference>
<comment type="similarity">
    <text evidence="1">Belongs to the short-chain dehydrogenases/reductases (SDR) family.</text>
</comment>
<dbReference type="RefSeq" id="WP_045076462.1">
    <property type="nucleotide sequence ID" value="NZ_CP011005.1"/>
</dbReference>
<dbReference type="EMBL" id="CP011005">
    <property type="protein sequence ID" value="AJT42588.1"/>
    <property type="molecule type" value="Genomic_DNA"/>
</dbReference>
<dbReference type="PRINTS" id="PR00081">
    <property type="entry name" value="GDHRDH"/>
</dbReference>
<dbReference type="STRING" id="1618207.UM93_15860"/>
<dbReference type="KEGG" id="ari:UM93_15860"/>
<dbReference type="PANTHER" id="PTHR24321">
    <property type="entry name" value="DEHYDROGENASES, SHORT CHAIN"/>
    <property type="match status" value="1"/>
</dbReference>
<dbReference type="InterPro" id="IPR020904">
    <property type="entry name" value="Sc_DH/Rdtase_CS"/>
</dbReference>
<protein>
    <submittedName>
        <fullName evidence="3">Oxidoreductase</fullName>
    </submittedName>
</protein>
<dbReference type="Proteomes" id="UP000061839">
    <property type="component" value="Chromosome"/>
</dbReference>
<dbReference type="CDD" id="cd05233">
    <property type="entry name" value="SDR_c"/>
    <property type="match status" value="1"/>
</dbReference>
<gene>
    <name evidence="3" type="ORF">UM93_15860</name>
</gene>
<dbReference type="InterPro" id="IPR036291">
    <property type="entry name" value="NAD(P)-bd_dom_sf"/>
</dbReference>
<sequence>MRFSDQVVAVTGGAQGIGRATAVRFLSEGAQVAILDFAPQQARDLAERFGEQLALLYCDVTDPDSVDQAVAKVIEKFGALNVLASVAGGELPSDDPFDEHYWDSIVALNLRGPARIIRTCIPHLKATRGNIVLVSSVNALQAFSSLAYSSAKAGLGILAKNLAVELGESGIRVNVVAPGTVRTRVWENQQGGADRMAPLSPLGRVGEPEDIAAAIAFLTSAEASWITGVTLPVDGGQTAGPLTAMKLLR</sequence>
<keyword evidence="4" id="KW-1185">Reference proteome</keyword>
<accession>A0A0D4C1Y4</accession>
<dbReference type="SUPFAM" id="SSF51735">
    <property type="entry name" value="NAD(P)-binding Rossmann-fold domains"/>
    <property type="match status" value="1"/>
</dbReference>
<dbReference type="PROSITE" id="PS00061">
    <property type="entry name" value="ADH_SHORT"/>
    <property type="match status" value="1"/>
</dbReference>
<dbReference type="GO" id="GO:0016491">
    <property type="term" value="F:oxidoreductase activity"/>
    <property type="evidence" value="ECO:0007669"/>
    <property type="project" value="UniProtKB-KW"/>
</dbReference>
<reference evidence="3 4" key="1">
    <citation type="journal article" date="2015" name="Genome Announc.">
        <title>Complete Genome Sequencing of Protease-Producing Novel Arthrobacter sp. Strain IHBB 11108 Using PacBio Single-Molecule Real-Time Sequencing Technology.</title>
        <authorList>
            <person name="Kiran S."/>
            <person name="Swarnkar M.K."/>
            <person name="Pal M."/>
            <person name="Thakur R."/>
            <person name="Tewari R."/>
            <person name="Singh A.K."/>
            <person name="Gulati A."/>
        </authorList>
    </citation>
    <scope>NUCLEOTIDE SEQUENCE [LARGE SCALE GENOMIC DNA]</scope>
    <source>
        <strain evidence="3 4">IHBB 11108</strain>
    </source>
</reference>
<proteinExistence type="inferred from homology"/>
<dbReference type="OrthoDB" id="4288312at2"/>
<organism evidence="3 4">
    <name type="scientific">Psychromicrobium lacuslunae</name>
    <dbReference type="NCBI Taxonomy" id="1618207"/>
    <lineage>
        <taxon>Bacteria</taxon>
        <taxon>Bacillati</taxon>
        <taxon>Actinomycetota</taxon>
        <taxon>Actinomycetes</taxon>
        <taxon>Micrococcales</taxon>
        <taxon>Micrococcaceae</taxon>
        <taxon>Psychromicrobium</taxon>
    </lineage>
</organism>
<dbReference type="Pfam" id="PF13561">
    <property type="entry name" value="adh_short_C2"/>
    <property type="match status" value="1"/>
</dbReference>
<evidence type="ECO:0000313" key="3">
    <source>
        <dbReference type="EMBL" id="AJT42588.1"/>
    </source>
</evidence>
<dbReference type="InterPro" id="IPR002347">
    <property type="entry name" value="SDR_fam"/>
</dbReference>
<dbReference type="Gene3D" id="3.40.50.720">
    <property type="entry name" value="NAD(P)-binding Rossmann-like Domain"/>
    <property type="match status" value="1"/>
</dbReference>
<evidence type="ECO:0000256" key="2">
    <source>
        <dbReference type="ARBA" id="ARBA00023002"/>
    </source>
</evidence>
<evidence type="ECO:0000256" key="1">
    <source>
        <dbReference type="ARBA" id="ARBA00006484"/>
    </source>
</evidence>
<dbReference type="PATRIC" id="fig|1618207.4.peg.3229"/>
<name>A0A0D4C1Y4_9MICC</name>
<keyword evidence="2" id="KW-0560">Oxidoreductase</keyword>
<dbReference type="AlphaFoldDB" id="A0A0D4C1Y4"/>
<dbReference type="HOGENOM" id="CLU_010194_1_2_11"/>